<dbReference type="InterPro" id="IPR001309">
    <property type="entry name" value="Pept_C14_p20"/>
</dbReference>
<dbReference type="EMBL" id="MARB01000014">
    <property type="protein sequence ID" value="ODJ87182.1"/>
    <property type="molecule type" value="Genomic_DNA"/>
</dbReference>
<dbReference type="SMART" id="SM00671">
    <property type="entry name" value="SEL1"/>
    <property type="match status" value="2"/>
</dbReference>
<protein>
    <submittedName>
        <fullName evidence="4">Beta-lactamase HcpA</fullName>
        <ecNumber evidence="4">3.5.2.6</ecNumber>
    </submittedName>
</protein>
<feature type="coiled-coil region" evidence="1">
    <location>
        <begin position="518"/>
        <end position="654"/>
    </location>
</feature>
<keyword evidence="4" id="KW-0378">Hydrolase</keyword>
<dbReference type="PANTHER" id="PTHR43628">
    <property type="entry name" value="ACTIVATOR OF C KINASE PROTEIN 1-RELATED"/>
    <property type="match status" value="1"/>
</dbReference>
<feature type="domain" description="Caspase family p20" evidence="3">
    <location>
        <begin position="789"/>
        <end position="862"/>
    </location>
</feature>
<dbReference type="SUPFAM" id="SSF81901">
    <property type="entry name" value="HCP-like"/>
    <property type="match status" value="1"/>
</dbReference>
<dbReference type="OrthoDB" id="6810016at2"/>
<dbReference type="InterPro" id="IPR011990">
    <property type="entry name" value="TPR-like_helical_dom_sf"/>
</dbReference>
<dbReference type="SUPFAM" id="SSF52129">
    <property type="entry name" value="Caspase-like"/>
    <property type="match status" value="1"/>
</dbReference>
<dbReference type="InterPro" id="IPR011600">
    <property type="entry name" value="Pept_C14_caspase"/>
</dbReference>
<comment type="caution">
    <text evidence="4">The sequence shown here is derived from an EMBL/GenBank/DDBJ whole genome shotgun (WGS) entry which is preliminary data.</text>
</comment>
<dbReference type="GO" id="GO:0008800">
    <property type="term" value="F:beta-lactamase activity"/>
    <property type="evidence" value="ECO:0007669"/>
    <property type="project" value="UniProtKB-EC"/>
</dbReference>
<accession>A0A7Z0VK90</accession>
<dbReference type="Gene3D" id="1.25.40.10">
    <property type="entry name" value="Tetratricopeptide repeat domain"/>
    <property type="match status" value="1"/>
</dbReference>
<evidence type="ECO:0000313" key="4">
    <source>
        <dbReference type="EMBL" id="ODJ87182.1"/>
    </source>
</evidence>
<reference evidence="4 5" key="1">
    <citation type="submission" date="2016-06" db="EMBL/GenBank/DDBJ databases">
        <title>Genome sequence of endosymbiont of Candidatus Endolucinida thiodiazotropha.</title>
        <authorList>
            <person name="Poehlein A."/>
            <person name="Koenig S."/>
            <person name="Heiden S.E."/>
            <person name="Thuermer A."/>
            <person name="Voget S."/>
            <person name="Daniel R."/>
            <person name="Markert S."/>
            <person name="Gros O."/>
            <person name="Schweder T."/>
        </authorList>
    </citation>
    <scope>NUCLEOTIDE SEQUENCE [LARGE SCALE GENOMIC DNA]</scope>
    <source>
        <strain evidence="4 5">COS</strain>
    </source>
</reference>
<dbReference type="Pfam" id="PF08238">
    <property type="entry name" value="Sel1"/>
    <property type="match status" value="2"/>
</dbReference>
<name>A0A7Z0VK90_9GAMM</name>
<feature type="compositionally biased region" description="Basic and acidic residues" evidence="2">
    <location>
        <begin position="219"/>
        <end position="229"/>
    </location>
</feature>
<dbReference type="InterPro" id="IPR006597">
    <property type="entry name" value="Sel1-like"/>
</dbReference>
<dbReference type="PROSITE" id="PS50208">
    <property type="entry name" value="CASPASE_P20"/>
    <property type="match status" value="1"/>
</dbReference>
<evidence type="ECO:0000259" key="3">
    <source>
        <dbReference type="PROSITE" id="PS50208"/>
    </source>
</evidence>
<dbReference type="Pfam" id="PF00656">
    <property type="entry name" value="Peptidase_C14"/>
    <property type="match status" value="1"/>
</dbReference>
<gene>
    <name evidence="4" type="primary">hcpA</name>
    <name evidence="4" type="ORF">CODIS_26990</name>
</gene>
<evidence type="ECO:0000256" key="2">
    <source>
        <dbReference type="SAM" id="MobiDB-lite"/>
    </source>
</evidence>
<dbReference type="InterPro" id="IPR029030">
    <property type="entry name" value="Caspase-like_dom_sf"/>
</dbReference>
<dbReference type="Proteomes" id="UP000094769">
    <property type="component" value="Unassembled WGS sequence"/>
</dbReference>
<dbReference type="EC" id="3.5.2.6" evidence="4"/>
<dbReference type="GO" id="GO:0006508">
    <property type="term" value="P:proteolysis"/>
    <property type="evidence" value="ECO:0007669"/>
    <property type="project" value="InterPro"/>
</dbReference>
<keyword evidence="1" id="KW-0175">Coiled coil</keyword>
<feature type="region of interest" description="Disordered" evidence="2">
    <location>
        <begin position="215"/>
        <end position="240"/>
    </location>
</feature>
<dbReference type="Gene3D" id="3.40.50.1460">
    <property type="match status" value="1"/>
</dbReference>
<evidence type="ECO:0000313" key="5">
    <source>
        <dbReference type="Proteomes" id="UP000094769"/>
    </source>
</evidence>
<sequence length="1029" mass="115298">MLHLRSIKQTPNIKPVPLIISTLLTAVLALSGCQTQSTRQSSADAAAPVTGNPDKFLIVDCLLPGQVRKLGANMTYLSPRRPVKTTASECEIRGGEYVAFDRADYRTSLRVWLPQAQEGDPVAQNYVGEIYEKGLGIEPDYATAAAWYLKAADQGNSRARINLGFLHEKGFGVKKDLAQALNWYRKASGLEDDNLQFSSAVEISKAERKELRLLQQERQQQKSETERLRKQLKNTSTQLKSERVKLTKAEKRLKKLRSEAGIQPAMTTSPLITAASDVKQLKSELAVSEKQAQQQRTQIAVLEKALTKQRTQMDSALKQSQLETEQQRKQAAILRRKLDETNQQLINEKASLTSTEAELAMLRSELSRKEKLSKVSQDEALSALQAQLTEQEKAVVAQQRKIVDLESSLSTQQTEMNEALRLSTQEKAQLEEALKVQTGKASQLKQKLDRTQIELDRAIADIEKNQPVLSDQRRQLELAQKTLNETTSKSITLEQTVVRLQQDLEKRESTMGQQGQAVAKLREQLTKYQQRLQVLEQEKINQQTALQGDVAKQERQIAELRQKLGETERQLDADQAQLAKVNPDLARQQSLLRKTQKELVATKTAAARKEAEVIRLRKSEQDFLDQIQQQQIKIDRYQAEALRYRAQLADLRANEQASLVSGPTIEIIDPPVALTRGIPSVRLRSAAKERQITGRVVAPAGLLSFTVNDKTESPDKLGIFSTNVRVEDEQTPVKMVAVDKKGQHTSLEFLLIPKLRYASSAEEQLNTSSDSRSTTRRIAGQVDFGNYHALIIGNNQYNDFPNLLSASVDARETAELLRTKYGFQTTTLIDATRYDMLSALNQLRETLTENDNLLIYYAGHGELDRVNLRGYWLPVDAEPNSTTNWISNIAITDILNAMSAKHILVVADSCYSGSLTRSSMARLESGMSDEVKTKWLRVMAKTRSRTVLTSGGLKPVLDQGGGQHSVFAKSFLRTLAENDSILEAYKLFRNLAKEVQQTASRFGIDQIPEYAPIKHGGHEAGEFFFIPQG</sequence>
<organism evidence="4 5">
    <name type="scientific">Candidatus Thiodiazotropha endolucinida</name>
    <dbReference type="NCBI Taxonomy" id="1655433"/>
    <lineage>
        <taxon>Bacteria</taxon>
        <taxon>Pseudomonadati</taxon>
        <taxon>Pseudomonadota</taxon>
        <taxon>Gammaproteobacteria</taxon>
        <taxon>Chromatiales</taxon>
        <taxon>Sedimenticolaceae</taxon>
        <taxon>Candidatus Thiodiazotropha</taxon>
    </lineage>
</organism>
<dbReference type="PANTHER" id="PTHR43628:SF1">
    <property type="entry name" value="CHITIN SYNTHASE REGULATORY FACTOR 2-RELATED"/>
    <property type="match status" value="1"/>
</dbReference>
<dbReference type="InterPro" id="IPR052945">
    <property type="entry name" value="Mitotic_Regulator"/>
</dbReference>
<dbReference type="GO" id="GO:0004197">
    <property type="term" value="F:cysteine-type endopeptidase activity"/>
    <property type="evidence" value="ECO:0007669"/>
    <property type="project" value="InterPro"/>
</dbReference>
<evidence type="ECO:0000256" key="1">
    <source>
        <dbReference type="SAM" id="Coils"/>
    </source>
</evidence>
<dbReference type="RefSeq" id="WP_069125826.1">
    <property type="nucleotide sequence ID" value="NZ_MARB01000014.1"/>
</dbReference>
<keyword evidence="5" id="KW-1185">Reference proteome</keyword>
<dbReference type="AlphaFoldDB" id="A0A7Z0VK90"/>
<proteinExistence type="predicted"/>
<dbReference type="PROSITE" id="PS51257">
    <property type="entry name" value="PROKAR_LIPOPROTEIN"/>
    <property type="match status" value="1"/>
</dbReference>